<protein>
    <submittedName>
        <fullName evidence="2">Uncharacterized protein</fullName>
    </submittedName>
</protein>
<dbReference type="RefSeq" id="WP_289413586.1">
    <property type="nucleotide sequence ID" value="NZ_JAQIBD010000002.1"/>
</dbReference>
<comment type="caution">
    <text evidence="2">The sequence shown here is derived from an EMBL/GenBank/DDBJ whole genome shotgun (WGS) entry which is preliminary data.</text>
</comment>
<accession>A0ABT7QYF7</accession>
<evidence type="ECO:0000313" key="3">
    <source>
        <dbReference type="Proteomes" id="UP001169069"/>
    </source>
</evidence>
<dbReference type="EMBL" id="JAQIBD010000002">
    <property type="protein sequence ID" value="MDM5271862.1"/>
    <property type="molecule type" value="Genomic_DNA"/>
</dbReference>
<sequence>MAGLLNDNNESIKIEPHEKKKFKSENSFGKQEVSYEDAPLFFPPGFEKIFLLIYFVSLPYITGLLFLFIYISESDYESFLLLVQESSFIMTWAIGYEILAVLILLYIVKMAIKFSIENKPGAKKNFKRPV</sequence>
<organism evidence="2 3">
    <name type="scientific">Sulfurovum zhangzhouensis</name>
    <dbReference type="NCBI Taxonomy" id="3019067"/>
    <lineage>
        <taxon>Bacteria</taxon>
        <taxon>Pseudomonadati</taxon>
        <taxon>Campylobacterota</taxon>
        <taxon>Epsilonproteobacteria</taxon>
        <taxon>Campylobacterales</taxon>
        <taxon>Sulfurovaceae</taxon>
        <taxon>Sulfurovum</taxon>
    </lineage>
</organism>
<keyword evidence="1" id="KW-0472">Membrane</keyword>
<feature type="transmembrane region" description="Helical" evidence="1">
    <location>
        <begin position="89"/>
        <end position="108"/>
    </location>
</feature>
<keyword evidence="1" id="KW-1133">Transmembrane helix</keyword>
<keyword evidence="1" id="KW-0812">Transmembrane</keyword>
<dbReference type="Proteomes" id="UP001169069">
    <property type="component" value="Unassembled WGS sequence"/>
</dbReference>
<keyword evidence="3" id="KW-1185">Reference proteome</keyword>
<gene>
    <name evidence="2" type="ORF">PGH07_06705</name>
</gene>
<reference evidence="2" key="1">
    <citation type="submission" date="2023-01" db="EMBL/GenBank/DDBJ databases">
        <title>Sulfurovum sp. zt1-1 genome assembly.</title>
        <authorList>
            <person name="Wang J."/>
        </authorList>
    </citation>
    <scope>NUCLEOTIDE SEQUENCE</scope>
    <source>
        <strain evidence="2">Zt1-1</strain>
    </source>
</reference>
<evidence type="ECO:0000313" key="2">
    <source>
        <dbReference type="EMBL" id="MDM5271862.1"/>
    </source>
</evidence>
<evidence type="ECO:0000256" key="1">
    <source>
        <dbReference type="SAM" id="Phobius"/>
    </source>
</evidence>
<name>A0ABT7QYF7_9BACT</name>
<proteinExistence type="predicted"/>
<feature type="transmembrane region" description="Helical" evidence="1">
    <location>
        <begin position="49"/>
        <end position="69"/>
    </location>
</feature>